<sequence>MVTGCAPFFLLALAGVALGSWLFGSHAAARFMGLGGLLLFLLYFALLNWTAQSRLRLRPFRQEEIPPEKGAEGEARAEWAGYLRTEGRMLWLGVGLLLAVILILVLKGR</sequence>
<dbReference type="AlphaFoldDB" id="A0A932MPM8"/>
<organism evidence="2 3">
    <name type="scientific">Tectimicrobiota bacterium</name>
    <dbReference type="NCBI Taxonomy" id="2528274"/>
    <lineage>
        <taxon>Bacteria</taxon>
        <taxon>Pseudomonadati</taxon>
        <taxon>Nitrospinota/Tectimicrobiota group</taxon>
        <taxon>Candidatus Tectimicrobiota</taxon>
    </lineage>
</organism>
<evidence type="ECO:0008006" key="4">
    <source>
        <dbReference type="Google" id="ProtNLM"/>
    </source>
</evidence>
<evidence type="ECO:0000313" key="2">
    <source>
        <dbReference type="EMBL" id="MBI3129013.1"/>
    </source>
</evidence>
<keyword evidence="1" id="KW-0472">Membrane</keyword>
<dbReference type="EMBL" id="JACPUR010000037">
    <property type="protein sequence ID" value="MBI3129013.1"/>
    <property type="molecule type" value="Genomic_DNA"/>
</dbReference>
<feature type="transmembrane region" description="Helical" evidence="1">
    <location>
        <begin position="29"/>
        <end position="51"/>
    </location>
</feature>
<name>A0A932MPM8_UNCTE</name>
<comment type="caution">
    <text evidence="2">The sequence shown here is derived from an EMBL/GenBank/DDBJ whole genome shotgun (WGS) entry which is preliminary data.</text>
</comment>
<gene>
    <name evidence="2" type="ORF">HYZ11_15510</name>
</gene>
<protein>
    <recommendedName>
        <fullName evidence="4">DUF3899 domain-containing protein</fullName>
    </recommendedName>
</protein>
<keyword evidence="1" id="KW-1133">Transmembrane helix</keyword>
<keyword evidence="1" id="KW-0812">Transmembrane</keyword>
<evidence type="ECO:0000256" key="1">
    <source>
        <dbReference type="SAM" id="Phobius"/>
    </source>
</evidence>
<feature type="transmembrane region" description="Helical" evidence="1">
    <location>
        <begin position="89"/>
        <end position="106"/>
    </location>
</feature>
<accession>A0A932MPM8</accession>
<dbReference type="Proteomes" id="UP000782312">
    <property type="component" value="Unassembled WGS sequence"/>
</dbReference>
<evidence type="ECO:0000313" key="3">
    <source>
        <dbReference type="Proteomes" id="UP000782312"/>
    </source>
</evidence>
<reference evidence="2" key="1">
    <citation type="submission" date="2020-07" db="EMBL/GenBank/DDBJ databases">
        <title>Huge and variable diversity of episymbiotic CPR bacteria and DPANN archaea in groundwater ecosystems.</title>
        <authorList>
            <person name="He C.Y."/>
            <person name="Keren R."/>
            <person name="Whittaker M."/>
            <person name="Farag I.F."/>
            <person name="Doudna J."/>
            <person name="Cate J.H.D."/>
            <person name="Banfield J.F."/>
        </authorList>
    </citation>
    <scope>NUCLEOTIDE SEQUENCE</scope>
    <source>
        <strain evidence="2">NC_groundwater_763_Ag_S-0.2um_68_21</strain>
    </source>
</reference>
<proteinExistence type="predicted"/>